<dbReference type="RefSeq" id="WP_259741427.1">
    <property type="nucleotide sequence ID" value="NZ_FPBO01000005.1"/>
</dbReference>
<keyword evidence="2" id="KW-1185">Reference proteome</keyword>
<name>A0A1I7HB40_9BURK</name>
<dbReference type="STRING" id="1035707.SAMN05216552_1005127"/>
<dbReference type="Proteomes" id="UP000199391">
    <property type="component" value="Unassembled WGS sequence"/>
</dbReference>
<gene>
    <name evidence="1" type="ORF">SAMN05216552_1005127</name>
</gene>
<evidence type="ECO:0000313" key="2">
    <source>
        <dbReference type="Proteomes" id="UP000199391"/>
    </source>
</evidence>
<evidence type="ECO:0000313" key="1">
    <source>
        <dbReference type="EMBL" id="SFU57931.1"/>
    </source>
</evidence>
<sequence>MSLTLTLKTLAVLALVALATLAIVQSEHMAAMPTMQHAPF</sequence>
<dbReference type="AlphaFoldDB" id="A0A1I7HB40"/>
<dbReference type="EMBL" id="FPBO01000005">
    <property type="protein sequence ID" value="SFU57931.1"/>
    <property type="molecule type" value="Genomic_DNA"/>
</dbReference>
<protein>
    <submittedName>
        <fullName evidence="1">Uncharacterized protein</fullName>
    </submittedName>
</protein>
<reference evidence="2" key="1">
    <citation type="submission" date="2016-10" db="EMBL/GenBank/DDBJ databases">
        <authorList>
            <person name="Varghese N."/>
            <person name="Submissions S."/>
        </authorList>
    </citation>
    <scope>NUCLEOTIDE SEQUENCE [LARGE SCALE GENOMIC DNA]</scope>
    <source>
        <strain evidence="2">CGMCC 1.11014</strain>
    </source>
</reference>
<accession>A0A1I7HB40</accession>
<proteinExistence type="predicted"/>
<organism evidence="1 2">
    <name type="scientific">Pseudoduganella namucuonensis</name>
    <dbReference type="NCBI Taxonomy" id="1035707"/>
    <lineage>
        <taxon>Bacteria</taxon>
        <taxon>Pseudomonadati</taxon>
        <taxon>Pseudomonadota</taxon>
        <taxon>Betaproteobacteria</taxon>
        <taxon>Burkholderiales</taxon>
        <taxon>Oxalobacteraceae</taxon>
        <taxon>Telluria group</taxon>
        <taxon>Pseudoduganella</taxon>
    </lineage>
</organism>